<accession>A0A9N9UAE0</accession>
<dbReference type="InterPro" id="IPR002110">
    <property type="entry name" value="Ankyrin_rpt"/>
</dbReference>
<evidence type="ECO:0000313" key="5">
    <source>
        <dbReference type="EMBL" id="CAG9981325.1"/>
    </source>
</evidence>
<dbReference type="PANTHER" id="PTHR24198:SF165">
    <property type="entry name" value="ANKYRIN REPEAT-CONTAINING PROTEIN-RELATED"/>
    <property type="match status" value="1"/>
</dbReference>
<keyword evidence="6" id="KW-1185">Reference proteome</keyword>
<gene>
    <name evidence="5" type="ORF">CBYS24578_00008306</name>
</gene>
<dbReference type="InterPro" id="IPR036770">
    <property type="entry name" value="Ankyrin_rpt-contain_sf"/>
</dbReference>
<dbReference type="AlphaFoldDB" id="A0A9N9UAE0"/>
<evidence type="ECO:0000256" key="2">
    <source>
        <dbReference type="ARBA" id="ARBA00023043"/>
    </source>
</evidence>
<evidence type="ECO:0000313" key="6">
    <source>
        <dbReference type="Proteomes" id="UP000754883"/>
    </source>
</evidence>
<feature type="repeat" description="ANK" evidence="3">
    <location>
        <begin position="226"/>
        <end position="258"/>
    </location>
</feature>
<comment type="caution">
    <text evidence="5">The sequence shown here is derived from an EMBL/GenBank/DDBJ whole genome shotgun (WGS) entry which is preliminary data.</text>
</comment>
<dbReference type="Pfam" id="PF12796">
    <property type="entry name" value="Ank_2"/>
    <property type="match status" value="1"/>
</dbReference>
<evidence type="ECO:0008006" key="7">
    <source>
        <dbReference type="Google" id="ProtNLM"/>
    </source>
</evidence>
<sequence length="310" mass="33828">MAQLDKVNLVEGHSYSSTRAIGDVLIGEDVARPIFEAISSGDDIALQSLLLQPQWIKIMLEKQHAIISEHRHSEGPEDAREVTISRISNLERAFTTAARDGHATMIPVLLSFATQKGIDTSSLITRSLVYRVILHRHTAVFKALAAADPDIIHNQVSHGTFPIYEAVTVRAPDLVALLLELGADPSRPVQPSRRIGTYNSSLLSRGAMANGPSITEMLLKHGVTIPKTSALHAAARFGQLDTMRLLLQHGADVNEVDPNWNNWTPMHFAASKGQVDAMKLLEDSEAPSNSKDANGKTPAQLLEEFNSTEN</sequence>
<proteinExistence type="predicted"/>
<organism evidence="5 6">
    <name type="scientific">Clonostachys byssicola</name>
    <dbReference type="NCBI Taxonomy" id="160290"/>
    <lineage>
        <taxon>Eukaryota</taxon>
        <taxon>Fungi</taxon>
        <taxon>Dikarya</taxon>
        <taxon>Ascomycota</taxon>
        <taxon>Pezizomycotina</taxon>
        <taxon>Sordariomycetes</taxon>
        <taxon>Hypocreomycetidae</taxon>
        <taxon>Hypocreales</taxon>
        <taxon>Bionectriaceae</taxon>
        <taxon>Clonostachys</taxon>
    </lineage>
</organism>
<dbReference type="Proteomes" id="UP000754883">
    <property type="component" value="Unassembled WGS sequence"/>
</dbReference>
<dbReference type="EMBL" id="CABFNO020001323">
    <property type="protein sequence ID" value="CAG9981325.1"/>
    <property type="molecule type" value="Genomic_DNA"/>
</dbReference>
<protein>
    <recommendedName>
        <fullName evidence="7">Ankyrin</fullName>
    </recommendedName>
</protein>
<dbReference type="PROSITE" id="PS50088">
    <property type="entry name" value="ANK_REPEAT"/>
    <property type="match status" value="2"/>
</dbReference>
<dbReference type="Gene3D" id="1.25.40.20">
    <property type="entry name" value="Ankyrin repeat-containing domain"/>
    <property type="match status" value="1"/>
</dbReference>
<evidence type="ECO:0000256" key="1">
    <source>
        <dbReference type="ARBA" id="ARBA00022737"/>
    </source>
</evidence>
<reference evidence="5" key="1">
    <citation type="submission" date="2021-10" db="EMBL/GenBank/DDBJ databases">
        <authorList>
            <person name="Piombo E."/>
        </authorList>
    </citation>
    <scope>NUCLEOTIDE SEQUENCE</scope>
</reference>
<name>A0A9N9UAE0_9HYPO</name>
<feature type="region of interest" description="Disordered" evidence="4">
    <location>
        <begin position="283"/>
        <end position="310"/>
    </location>
</feature>
<dbReference type="PROSITE" id="PS50297">
    <property type="entry name" value="ANK_REP_REGION"/>
    <property type="match status" value="2"/>
</dbReference>
<dbReference type="PANTHER" id="PTHR24198">
    <property type="entry name" value="ANKYRIN REPEAT AND PROTEIN KINASE DOMAIN-CONTAINING PROTEIN"/>
    <property type="match status" value="1"/>
</dbReference>
<feature type="repeat" description="ANK" evidence="3">
    <location>
        <begin position="261"/>
        <end position="293"/>
    </location>
</feature>
<evidence type="ECO:0000256" key="3">
    <source>
        <dbReference type="PROSITE-ProRule" id="PRU00023"/>
    </source>
</evidence>
<dbReference type="OrthoDB" id="426293at2759"/>
<keyword evidence="1" id="KW-0677">Repeat</keyword>
<evidence type="ECO:0000256" key="4">
    <source>
        <dbReference type="SAM" id="MobiDB-lite"/>
    </source>
</evidence>
<dbReference type="SMART" id="SM00248">
    <property type="entry name" value="ANK"/>
    <property type="match status" value="3"/>
</dbReference>
<dbReference type="SUPFAM" id="SSF48403">
    <property type="entry name" value="Ankyrin repeat"/>
    <property type="match status" value="1"/>
</dbReference>
<keyword evidence="2 3" id="KW-0040">ANK repeat</keyword>